<dbReference type="OrthoDB" id="6774949at2759"/>
<dbReference type="GO" id="GO:0046983">
    <property type="term" value="F:protein dimerization activity"/>
    <property type="evidence" value="ECO:0007669"/>
    <property type="project" value="InterPro"/>
</dbReference>
<dbReference type="Pfam" id="PF14291">
    <property type="entry name" value="DUF4371"/>
    <property type="match status" value="1"/>
</dbReference>
<dbReference type="PANTHER" id="PTHR45749">
    <property type="match status" value="1"/>
</dbReference>
<dbReference type="PANTHER" id="PTHR45749:SF21">
    <property type="entry name" value="DUF4371 DOMAIN-CONTAINING PROTEIN"/>
    <property type="match status" value="1"/>
</dbReference>
<dbReference type="EMBL" id="VIIS01001337">
    <property type="protein sequence ID" value="KAF0299731.1"/>
    <property type="molecule type" value="Genomic_DNA"/>
</dbReference>
<feature type="domain" description="DUF4371" evidence="3">
    <location>
        <begin position="78"/>
        <end position="297"/>
    </location>
</feature>
<evidence type="ECO:0000259" key="3">
    <source>
        <dbReference type="Pfam" id="PF14291"/>
    </source>
</evidence>
<gene>
    <name evidence="4" type="primary">ZMYM1_23</name>
    <name evidence="4" type="ORF">FJT64_003429</name>
</gene>
<evidence type="ECO:0000313" key="5">
    <source>
        <dbReference type="Proteomes" id="UP000440578"/>
    </source>
</evidence>
<dbReference type="Pfam" id="PF05699">
    <property type="entry name" value="Dimer_Tnp_hAT"/>
    <property type="match status" value="1"/>
</dbReference>
<feature type="compositionally biased region" description="Basic residues" evidence="1">
    <location>
        <begin position="1"/>
        <end position="11"/>
    </location>
</feature>
<proteinExistence type="predicted"/>
<name>A0A6A4WCS2_AMPAM</name>
<dbReference type="InterPro" id="IPR008906">
    <property type="entry name" value="HATC_C_dom"/>
</dbReference>
<protein>
    <submittedName>
        <fullName evidence="4">Zinc finger MYM-type protein 1</fullName>
    </submittedName>
</protein>
<organism evidence="4 5">
    <name type="scientific">Amphibalanus amphitrite</name>
    <name type="common">Striped barnacle</name>
    <name type="synonym">Balanus amphitrite</name>
    <dbReference type="NCBI Taxonomy" id="1232801"/>
    <lineage>
        <taxon>Eukaryota</taxon>
        <taxon>Metazoa</taxon>
        <taxon>Ecdysozoa</taxon>
        <taxon>Arthropoda</taxon>
        <taxon>Crustacea</taxon>
        <taxon>Multicrustacea</taxon>
        <taxon>Cirripedia</taxon>
        <taxon>Thoracica</taxon>
        <taxon>Thoracicalcarea</taxon>
        <taxon>Balanomorpha</taxon>
        <taxon>Balanoidea</taxon>
        <taxon>Balanidae</taxon>
        <taxon>Amphibalaninae</taxon>
        <taxon>Amphibalanus</taxon>
    </lineage>
</organism>
<dbReference type="AlphaFoldDB" id="A0A6A4WCS2"/>
<comment type="caution">
    <text evidence="4">The sequence shown here is derived from an EMBL/GenBank/DDBJ whole genome shotgun (WGS) entry which is preliminary data.</text>
</comment>
<dbReference type="InterPro" id="IPR025398">
    <property type="entry name" value="DUF4371"/>
</dbReference>
<feature type="domain" description="HAT C-terminal dimerisation" evidence="2">
    <location>
        <begin position="646"/>
        <end position="692"/>
    </location>
</feature>
<evidence type="ECO:0000256" key="1">
    <source>
        <dbReference type="SAM" id="MobiDB-lite"/>
    </source>
</evidence>
<reference evidence="4 5" key="1">
    <citation type="submission" date="2019-07" db="EMBL/GenBank/DDBJ databases">
        <title>Draft genome assembly of a fouling barnacle, Amphibalanus amphitrite (Darwin, 1854): The first reference genome for Thecostraca.</title>
        <authorList>
            <person name="Kim W."/>
        </authorList>
    </citation>
    <scope>NUCLEOTIDE SEQUENCE [LARGE SCALE GENOMIC DNA]</scope>
    <source>
        <strain evidence="4">SNU_AA5</strain>
        <tissue evidence="4">Soma without cirri and trophi</tissue>
    </source>
</reference>
<dbReference type="InterPro" id="IPR012337">
    <property type="entry name" value="RNaseH-like_sf"/>
</dbReference>
<evidence type="ECO:0000259" key="2">
    <source>
        <dbReference type="Pfam" id="PF05699"/>
    </source>
</evidence>
<evidence type="ECO:0000313" key="4">
    <source>
        <dbReference type="EMBL" id="KAF0299731.1"/>
    </source>
</evidence>
<feature type="region of interest" description="Disordered" evidence="1">
    <location>
        <begin position="1"/>
        <end position="28"/>
    </location>
</feature>
<dbReference type="SUPFAM" id="SSF53098">
    <property type="entry name" value="Ribonuclease H-like"/>
    <property type="match status" value="1"/>
</dbReference>
<feature type="region of interest" description="Disordered" evidence="1">
    <location>
        <begin position="490"/>
        <end position="519"/>
    </location>
</feature>
<sequence length="722" mass="80304">MDITKYFKKQPKPNQPRDAATLAKTARSQGGRSRTVCPEWYKKYSWLSVCSTGKVFCHTCVAMARQGKLTMSKSKEAAFVSDGFSNWKKAMAAFQQHEASLTHREACTKKAAEKTEPISARLVTQTAAQHAKRRMCLKKEIESLIFLLRQNLPIRGKKEEEGNLHQLLALRQRDVPDLRTWESYNSPVIQNELIRAIGHSLLRGLLTDIRAASFFAVMADETTDAAREEQLSLSIRWVDSDLIIHEDPVEFIQVAETTGDALAAALKDALLRMQLPLAACRGQAYDGAANMQGRLRGVATRLQQECPSALHVHCLAHCVNLVLQEASRQQKIVRDALDVANSATTFVRNSPKTTEVLRVMAQQAGSAGTSLRPLCPTRWTCRTACLQSVLGNYTALLDTFEKVNSSASDDHSQRAGGIKAVMEKFGTVLGLHISVAVFSVAEGLSRGLQSATATAQQATQAAQRVRLQFRRMRTEEEFDAIYQAAKAMADDEDRVEEPTLPRKRKVPKRLGGGGEHHDADPTAFYRRQFFELLDLLDTQLEERFNQPSMNKVGEVERLLEDAAAGKTCAVPDAVKELHGRDVDVKRLEVQLKMLPDIMSQATSDASVAETSNSSVISVHSVCQALQKAKTTGGEVFCLMMNEVLTLMRLYLTLPVTTATSERSFSTLRRTKTFLRTTMGQARLNAALLATIHRHRTDQLDVDAILDEFVSANERRRLFFGKQ</sequence>
<dbReference type="Proteomes" id="UP000440578">
    <property type="component" value="Unassembled WGS sequence"/>
</dbReference>
<keyword evidence="5" id="KW-1185">Reference proteome</keyword>
<accession>A0A6A4WCS2</accession>